<dbReference type="AlphaFoldDB" id="A0A1W1HDZ5"/>
<organism evidence="1 2">
    <name type="scientific">Desulfamplus magnetovallimortis</name>
    <dbReference type="NCBI Taxonomy" id="1246637"/>
    <lineage>
        <taxon>Bacteria</taxon>
        <taxon>Pseudomonadati</taxon>
        <taxon>Thermodesulfobacteriota</taxon>
        <taxon>Desulfobacteria</taxon>
        <taxon>Desulfobacterales</taxon>
        <taxon>Desulfobacteraceae</taxon>
        <taxon>Desulfamplus</taxon>
    </lineage>
</organism>
<dbReference type="SUPFAM" id="SSF143631">
    <property type="entry name" value="ApbE-like"/>
    <property type="match status" value="1"/>
</dbReference>
<protein>
    <submittedName>
        <fullName evidence="1">Uncharacterized protein</fullName>
    </submittedName>
</protein>
<dbReference type="STRING" id="1246637.MTBBW1_2320018"/>
<dbReference type="PIRSF" id="PIRSF006421">
    <property type="entry name" value="UCP006421"/>
    <property type="match status" value="1"/>
</dbReference>
<name>A0A1W1HDZ5_9BACT</name>
<keyword evidence="2" id="KW-1185">Reference proteome</keyword>
<dbReference type="InterPro" id="IPR003374">
    <property type="entry name" value="ApbE-like_sf"/>
</dbReference>
<dbReference type="OrthoDB" id="9787842at2"/>
<dbReference type="Proteomes" id="UP000191931">
    <property type="component" value="Unassembled WGS sequence"/>
</dbReference>
<dbReference type="InterPro" id="IPR007183">
    <property type="entry name" value="UPF0280"/>
</dbReference>
<gene>
    <name evidence="1" type="ORF">MTBBW1_2320018</name>
</gene>
<sequence length="242" mass="25829">MFSNRDYRCRSARKGLVPFVVTVKETDLHIQACADLSDIALRAVLRHRSYIESFIESDPLFGTSFKPVEQKTFAPAIIKEMIDASKKAGVGPMAAIAGAVSQFTGLDLLEYSDEVIVENGGDIFFKTGSDTTFTIFAGNSPLSMKIGVKIQPQRVPMGLCTSSGTIGHSRSFGNADAVTVISPSCTLADAAATALANMVKTKKDIEKAIETGKSIKGVKGILVIIGDKLGAWGELELVPIKL</sequence>
<dbReference type="EMBL" id="FWEV01000149">
    <property type="protein sequence ID" value="SLM30602.1"/>
    <property type="molecule type" value="Genomic_DNA"/>
</dbReference>
<proteinExistence type="predicted"/>
<dbReference type="NCBIfam" id="NF003323">
    <property type="entry name" value="PRK04334.1-3"/>
    <property type="match status" value="1"/>
</dbReference>
<accession>A0A1W1HDZ5</accession>
<dbReference type="RefSeq" id="WP_080808804.1">
    <property type="nucleotide sequence ID" value="NZ_LT828562.1"/>
</dbReference>
<evidence type="ECO:0000313" key="2">
    <source>
        <dbReference type="Proteomes" id="UP000191931"/>
    </source>
</evidence>
<evidence type="ECO:0000313" key="1">
    <source>
        <dbReference type="EMBL" id="SLM30602.1"/>
    </source>
</evidence>
<reference evidence="1 2" key="1">
    <citation type="submission" date="2017-03" db="EMBL/GenBank/DDBJ databases">
        <authorList>
            <person name="Afonso C.L."/>
            <person name="Miller P.J."/>
            <person name="Scott M.A."/>
            <person name="Spackman E."/>
            <person name="Goraichik I."/>
            <person name="Dimitrov K.M."/>
            <person name="Suarez D.L."/>
            <person name="Swayne D.E."/>
        </authorList>
    </citation>
    <scope>NUCLEOTIDE SEQUENCE [LARGE SCALE GENOMIC DNA]</scope>
    <source>
        <strain evidence="1">PRJEB14757</strain>
    </source>
</reference>
<dbReference type="Gene3D" id="3.10.520.10">
    <property type="entry name" value="ApbE-like domains"/>
    <property type="match status" value="1"/>
</dbReference>